<dbReference type="InterPro" id="IPR002915">
    <property type="entry name" value="DeoC/FbaB/LacD_aldolase"/>
</dbReference>
<keyword evidence="4 8" id="KW-0456">Lyase</keyword>
<evidence type="ECO:0000256" key="6">
    <source>
        <dbReference type="ARBA" id="ARBA00048791"/>
    </source>
</evidence>
<dbReference type="EMBL" id="UGVL01000001">
    <property type="protein sequence ID" value="SUE32959.1"/>
    <property type="molecule type" value="Genomic_DNA"/>
</dbReference>
<dbReference type="GO" id="GO:0009264">
    <property type="term" value="P:deoxyribonucleotide catabolic process"/>
    <property type="evidence" value="ECO:0007669"/>
    <property type="project" value="UniProtKB-UniRule"/>
</dbReference>
<dbReference type="RefSeq" id="WP_027290995.1">
    <property type="nucleotide sequence ID" value="NZ_CANTWR010000002.1"/>
</dbReference>
<dbReference type="InterPro" id="IPR011343">
    <property type="entry name" value="DeoC"/>
</dbReference>
<dbReference type="PIRSF" id="PIRSF001357">
    <property type="entry name" value="DeoC"/>
    <property type="match status" value="1"/>
</dbReference>
<proteinExistence type="inferred from homology"/>
<reference evidence="8 9" key="1">
    <citation type="submission" date="2018-06" db="EMBL/GenBank/DDBJ databases">
        <authorList>
            <consortium name="Pathogen Informatics"/>
            <person name="Doyle S."/>
        </authorList>
    </citation>
    <scope>NUCLEOTIDE SEQUENCE [LARGE SCALE GENOMIC DNA]</scope>
    <source>
        <strain evidence="8 9">NCTC11190</strain>
    </source>
</reference>
<evidence type="ECO:0000256" key="3">
    <source>
        <dbReference type="ARBA" id="ARBA00012515"/>
    </source>
</evidence>
<dbReference type="CDD" id="cd00959">
    <property type="entry name" value="DeoC"/>
    <property type="match status" value="1"/>
</dbReference>
<evidence type="ECO:0000256" key="1">
    <source>
        <dbReference type="ARBA" id="ARBA00004816"/>
    </source>
</evidence>
<evidence type="ECO:0000256" key="7">
    <source>
        <dbReference type="NCBIfam" id="TIGR00126"/>
    </source>
</evidence>
<sequence>MKNIDTALVNRKVEQAAETAALTENKREVLLECMACTDYTTLKETDSPHSVTAFTNHAVELTGQGLPPVASICVYPSLVDAVGVALTGIPAGSPAENIGITAVCGAFPSGQTYMEVKMLECAMAIENGADEIDAVINVGAMLSGDYDLAESELAMIREEIDGDAVLKVILETGSLADPELIYRASMLAMEAGADFIKTSTGKTPISATPAAAVVMCRAIRDFERSCSRRVGIKVAGGIRTPQEAVLYRTIVAQELGEEWLTPSLFRIGASRLVDALAPRLLSETV</sequence>
<dbReference type="InterPro" id="IPR013785">
    <property type="entry name" value="Aldolase_TIM"/>
</dbReference>
<comment type="pathway">
    <text evidence="1">Carbohydrate degradation; 2-deoxy-D-ribose 1-phosphate degradation; D-glyceraldehyde 3-phosphate and acetaldehyde from 2-deoxy-alpha-D-ribose 1-phosphate: step 2/2.</text>
</comment>
<evidence type="ECO:0000313" key="9">
    <source>
        <dbReference type="Proteomes" id="UP000255233"/>
    </source>
</evidence>
<evidence type="ECO:0000313" key="8">
    <source>
        <dbReference type="EMBL" id="SUE32959.1"/>
    </source>
</evidence>
<dbReference type="Proteomes" id="UP000255233">
    <property type="component" value="Unassembled WGS sequence"/>
</dbReference>
<dbReference type="SMART" id="SM01133">
    <property type="entry name" value="DeoC"/>
    <property type="match status" value="1"/>
</dbReference>
<dbReference type="Pfam" id="PF01791">
    <property type="entry name" value="DeoC"/>
    <property type="match status" value="1"/>
</dbReference>
<evidence type="ECO:0000256" key="4">
    <source>
        <dbReference type="ARBA" id="ARBA00023239"/>
    </source>
</evidence>
<accession>A0A379MQC7</accession>
<dbReference type="EC" id="4.1.2.4" evidence="3 7"/>
<keyword evidence="5" id="KW-0704">Schiff base</keyword>
<dbReference type="PANTHER" id="PTHR10889:SF3">
    <property type="entry name" value="DEOXYRIBOSE-PHOSPHATE ALDOLASE"/>
    <property type="match status" value="1"/>
</dbReference>
<dbReference type="NCBIfam" id="TIGR00126">
    <property type="entry name" value="deoC"/>
    <property type="match status" value="1"/>
</dbReference>
<keyword evidence="9" id="KW-1185">Reference proteome</keyword>
<comment type="catalytic activity">
    <reaction evidence="6">
        <text>2-deoxy-D-ribose 5-phosphate = D-glyceraldehyde 3-phosphate + acetaldehyde</text>
        <dbReference type="Rhea" id="RHEA:12821"/>
        <dbReference type="ChEBI" id="CHEBI:15343"/>
        <dbReference type="ChEBI" id="CHEBI:59776"/>
        <dbReference type="ChEBI" id="CHEBI:62877"/>
        <dbReference type="EC" id="4.1.2.4"/>
    </reaction>
</comment>
<dbReference type="GO" id="GO:0004139">
    <property type="term" value="F:deoxyribose-phosphate aldolase activity"/>
    <property type="evidence" value="ECO:0007669"/>
    <property type="project" value="UniProtKB-UniRule"/>
</dbReference>
<dbReference type="AlphaFoldDB" id="A0A379MQC7"/>
<evidence type="ECO:0000256" key="5">
    <source>
        <dbReference type="ARBA" id="ARBA00023270"/>
    </source>
</evidence>
<dbReference type="GO" id="GO:0005737">
    <property type="term" value="C:cytoplasm"/>
    <property type="evidence" value="ECO:0007669"/>
    <property type="project" value="InterPro"/>
</dbReference>
<name>A0A379MQC7_9BACT</name>
<dbReference type="STRING" id="880526.GCA_000427365_01292"/>
<dbReference type="PANTHER" id="PTHR10889">
    <property type="entry name" value="DEOXYRIBOSE-PHOSPHATE ALDOLASE"/>
    <property type="match status" value="1"/>
</dbReference>
<organism evidence="8 9">
    <name type="scientific">Rikenella microfusus</name>
    <dbReference type="NCBI Taxonomy" id="28139"/>
    <lineage>
        <taxon>Bacteria</taxon>
        <taxon>Pseudomonadati</taxon>
        <taxon>Bacteroidota</taxon>
        <taxon>Bacteroidia</taxon>
        <taxon>Bacteroidales</taxon>
        <taxon>Rikenellaceae</taxon>
        <taxon>Rikenella</taxon>
    </lineage>
</organism>
<protein>
    <recommendedName>
        <fullName evidence="3 7">Deoxyribose-phosphate aldolase</fullName>
        <ecNumber evidence="3 7">4.1.2.4</ecNumber>
    </recommendedName>
</protein>
<dbReference type="SUPFAM" id="SSF51569">
    <property type="entry name" value="Aldolase"/>
    <property type="match status" value="1"/>
</dbReference>
<gene>
    <name evidence="8" type="primary">deoC</name>
    <name evidence="8" type="ORF">NCTC11190_00146</name>
</gene>
<comment type="similarity">
    <text evidence="2">Belongs to the DeoC/FbaB aldolase family. DeoC type 2 subfamily.</text>
</comment>
<dbReference type="OrthoDB" id="9778711at2"/>
<evidence type="ECO:0000256" key="2">
    <source>
        <dbReference type="ARBA" id="ARBA00009473"/>
    </source>
</evidence>
<dbReference type="GO" id="GO:0016052">
    <property type="term" value="P:carbohydrate catabolic process"/>
    <property type="evidence" value="ECO:0007669"/>
    <property type="project" value="TreeGrafter"/>
</dbReference>
<dbReference type="Gene3D" id="3.20.20.70">
    <property type="entry name" value="Aldolase class I"/>
    <property type="match status" value="1"/>
</dbReference>